<evidence type="ECO:0000256" key="1">
    <source>
        <dbReference type="ARBA" id="ARBA00006484"/>
    </source>
</evidence>
<dbReference type="FunFam" id="3.40.50.720:FF:000084">
    <property type="entry name" value="Short-chain dehydrogenase reductase"/>
    <property type="match status" value="1"/>
</dbReference>
<keyword evidence="3" id="KW-0520">NAD</keyword>
<evidence type="ECO:0000259" key="4">
    <source>
        <dbReference type="SMART" id="SM00822"/>
    </source>
</evidence>
<dbReference type="InterPro" id="IPR057326">
    <property type="entry name" value="KR_dom"/>
</dbReference>
<name>A0A1X9ST23_9BACT</name>
<evidence type="ECO:0000256" key="2">
    <source>
        <dbReference type="ARBA" id="ARBA00023002"/>
    </source>
</evidence>
<organism evidence="5 6">
    <name type="scientific">Campylobacter devanensis</name>
    <dbReference type="NCBI Taxonomy" id="3161138"/>
    <lineage>
        <taxon>Bacteria</taxon>
        <taxon>Pseudomonadati</taxon>
        <taxon>Campylobacterota</taxon>
        <taxon>Epsilonproteobacteria</taxon>
        <taxon>Campylobacterales</taxon>
        <taxon>Campylobacteraceae</taxon>
        <taxon>Campylobacter</taxon>
    </lineage>
</organism>
<dbReference type="Gene3D" id="3.40.50.720">
    <property type="entry name" value="NAD(P)-binding Rossmann-like Domain"/>
    <property type="match status" value="1"/>
</dbReference>
<proteinExistence type="inferred from homology"/>
<protein>
    <submittedName>
        <fullName evidence="5">Short-chain dehydrogenase/reductase</fullName>
    </submittedName>
</protein>
<dbReference type="EMBL" id="CP018788">
    <property type="protein sequence ID" value="ARQ99417.1"/>
    <property type="molecule type" value="Genomic_DNA"/>
</dbReference>
<dbReference type="PANTHER" id="PTHR24321:SF8">
    <property type="entry name" value="ESTRADIOL 17-BETA-DEHYDROGENASE 8-RELATED"/>
    <property type="match status" value="1"/>
</dbReference>
<accession>A0A1X9ST23</accession>
<dbReference type="SMART" id="SM00822">
    <property type="entry name" value="PKS_KR"/>
    <property type="match status" value="1"/>
</dbReference>
<dbReference type="InterPro" id="IPR036291">
    <property type="entry name" value="NAD(P)-bd_dom_sf"/>
</dbReference>
<evidence type="ECO:0000256" key="3">
    <source>
        <dbReference type="ARBA" id="ARBA00023027"/>
    </source>
</evidence>
<dbReference type="Pfam" id="PF13561">
    <property type="entry name" value="adh_short_C2"/>
    <property type="match status" value="1"/>
</dbReference>
<dbReference type="KEGG" id="cdev:CIGN_1149"/>
<evidence type="ECO:0000313" key="6">
    <source>
        <dbReference type="Proteomes" id="UP000194309"/>
    </source>
</evidence>
<feature type="domain" description="Ketoreductase" evidence="4">
    <location>
        <begin position="6"/>
        <end position="186"/>
    </location>
</feature>
<keyword evidence="6" id="KW-1185">Reference proteome</keyword>
<sequence>MDFKDKTYIITGATSGIGRCIARTLAKKGARLLLLGRDIKRLNSLKNELSLISQTSHNVAVFDSNNLDSIESAVAEFASKFKLNGFIHSAGALNPMLLRDLNLAKMHELININLLTFFALAKSALRHGRYAKSDTSIVAISSMAAFGAEPGLSVYSASKAALNSAVRSLAKEYSKKGVRINAVAPLFVNTPMYESFTSEFISQETQNERLKEIMPLGLIEPKEVADSVLFLLSSKASRITGECLKISSGGGDLGFGNSKFEC</sequence>
<gene>
    <name evidence="5" type="ORF">CIGN_1149</name>
</gene>
<dbReference type="Proteomes" id="UP000194309">
    <property type="component" value="Chromosome"/>
</dbReference>
<dbReference type="PANTHER" id="PTHR24321">
    <property type="entry name" value="DEHYDROGENASES, SHORT CHAIN"/>
    <property type="match status" value="1"/>
</dbReference>
<dbReference type="STRING" id="1660064.CIGN_1149"/>
<dbReference type="PRINTS" id="PR00081">
    <property type="entry name" value="GDHRDH"/>
</dbReference>
<keyword evidence="2" id="KW-0560">Oxidoreductase</keyword>
<comment type="similarity">
    <text evidence="1">Belongs to the short-chain dehydrogenases/reductases (SDR) family.</text>
</comment>
<dbReference type="GO" id="GO:0016491">
    <property type="term" value="F:oxidoreductase activity"/>
    <property type="evidence" value="ECO:0007669"/>
    <property type="project" value="UniProtKB-KW"/>
</dbReference>
<dbReference type="AlphaFoldDB" id="A0A1X9ST23"/>
<dbReference type="OrthoDB" id="5363038at2"/>
<reference evidence="5 6" key="1">
    <citation type="journal article" date="2017" name="Genome Biol. Evol.">
        <title>Comparative Genomic Analysis Identifies a Campylobacter Clade Deficient in Selenium Metabolism.</title>
        <authorList>
            <person name="Miller W.G."/>
            <person name="Yee E."/>
            <person name="Lopes B.S."/>
            <person name="Chapman M.H."/>
            <person name="Huynh S."/>
            <person name="Bono J.L."/>
            <person name="Parker C.T."/>
            <person name="Strachan N.J.C."/>
            <person name="Forbes K.J."/>
        </authorList>
    </citation>
    <scope>NUCLEOTIDE SEQUENCE [LARGE SCALE GENOMIC DNA]</scope>
    <source>
        <strain evidence="5 6">NCTC 13003</strain>
    </source>
</reference>
<evidence type="ECO:0000313" key="5">
    <source>
        <dbReference type="EMBL" id="ARQ99417.1"/>
    </source>
</evidence>
<dbReference type="SUPFAM" id="SSF51735">
    <property type="entry name" value="NAD(P)-binding Rossmann-fold domains"/>
    <property type="match status" value="1"/>
</dbReference>
<dbReference type="InterPro" id="IPR002347">
    <property type="entry name" value="SDR_fam"/>
</dbReference>
<dbReference type="CDD" id="cd05233">
    <property type="entry name" value="SDR_c"/>
    <property type="match status" value="1"/>
</dbReference>